<evidence type="ECO:0000256" key="6">
    <source>
        <dbReference type="ARBA" id="ARBA00023009"/>
    </source>
</evidence>
<comment type="similarity">
    <text evidence="1">Belongs to the myoviridae tail sheath protein family.</text>
</comment>
<evidence type="ECO:0000256" key="7">
    <source>
        <dbReference type="ARBA" id="ARBA00023296"/>
    </source>
</evidence>
<keyword evidence="6" id="KW-1171">Viral genome ejection through host cell envelope</keyword>
<sequence>MAIGLPNIDIVFLQKAVSAVKRSERGTALIILKDDKQTEIGYDIFKFEADVTDKKYNADTIKLLKRCFYVNVNKIVVLHVPTKTTAFADIKQVIDRIKYNWACTTVAEWQTDLVSYTKSRNVISKGRKVKCLVANVTVADDKHVVNMKGQYVHEADADSKTNVKMTDYLPRIVSILANLPMNRSITYYELEDLDYVDNSFITNEKDANKWTDEGWLLLINDDEDNVVRVGRGVNTLTSFTSTDTEDMRKIIIVESMDLMLEDLYTTFKEYYVGKYKNHLDNQYLFISAVNSYFKSLTKVVNGEVLDPEYDNHAFVDVENQRDAWLSVGKTEAEDWDEDKVKKMSFKSTVFLAAKIKILDAMEDLSFQITME</sequence>
<dbReference type="InterPro" id="IPR020287">
    <property type="entry name" value="Tail_sheath_C"/>
</dbReference>
<reference evidence="9" key="1">
    <citation type="journal article" date="2021" name="Proc. Natl. Acad. Sci. U.S.A.">
        <title>A Catalog of Tens of Thousands of Viruses from Human Metagenomes Reveals Hidden Associations with Chronic Diseases.</title>
        <authorList>
            <person name="Tisza M.J."/>
            <person name="Buck C.B."/>
        </authorList>
    </citation>
    <scope>NUCLEOTIDE SEQUENCE</scope>
    <source>
        <strain evidence="9">CtkBO7</strain>
    </source>
</reference>
<dbReference type="GO" id="GO:0099000">
    <property type="term" value="P:symbiont genome ejection through host cell envelope, contractile tail mechanism"/>
    <property type="evidence" value="ECO:0007669"/>
    <property type="project" value="UniProtKB-KW"/>
</dbReference>
<evidence type="ECO:0000256" key="3">
    <source>
        <dbReference type="ARBA" id="ARBA00022732"/>
    </source>
</evidence>
<name>A0A8S5N834_9CAUD</name>
<evidence type="ECO:0000259" key="8">
    <source>
        <dbReference type="Pfam" id="PF17482"/>
    </source>
</evidence>
<evidence type="ECO:0000256" key="2">
    <source>
        <dbReference type="ARBA" id="ARBA00022595"/>
    </source>
</evidence>
<organism evidence="9">
    <name type="scientific">Siphoviridae sp. ctkBO7</name>
    <dbReference type="NCBI Taxonomy" id="2826441"/>
    <lineage>
        <taxon>Viruses</taxon>
        <taxon>Duplodnaviria</taxon>
        <taxon>Heunggongvirae</taxon>
        <taxon>Uroviricota</taxon>
        <taxon>Caudoviricetes</taxon>
    </lineage>
</organism>
<evidence type="ECO:0000256" key="5">
    <source>
        <dbReference type="ARBA" id="ARBA00023003"/>
    </source>
</evidence>
<keyword evidence="4" id="KW-1242">Viral contractile tail ejection system</keyword>
<keyword evidence="2" id="KW-1162">Viral penetration into host cytoplasm</keyword>
<accession>A0A8S5N834</accession>
<keyword evidence="7" id="KW-1160">Virus entry into host cell</keyword>
<dbReference type="Pfam" id="PF17482">
    <property type="entry name" value="Phage_sheath_1C"/>
    <property type="match status" value="1"/>
</dbReference>
<dbReference type="EMBL" id="BK015098">
    <property type="protein sequence ID" value="DAD90933.1"/>
    <property type="molecule type" value="Genomic_DNA"/>
</dbReference>
<evidence type="ECO:0000256" key="1">
    <source>
        <dbReference type="ARBA" id="ARBA00008005"/>
    </source>
</evidence>
<dbReference type="Gene3D" id="3.40.50.11790">
    <property type="match status" value="1"/>
</dbReference>
<proteinExistence type="inferred from homology"/>
<feature type="domain" description="Tail sheath protein C-terminal" evidence="8">
    <location>
        <begin position="243"/>
        <end position="370"/>
    </location>
</feature>
<keyword evidence="3" id="KW-1227">Viral tail protein</keyword>
<protein>
    <submittedName>
        <fullName evidence="9">Tail protein</fullName>
    </submittedName>
</protein>
<keyword evidence="5" id="KW-0946">Virion</keyword>
<dbReference type="Gene3D" id="3.30.1370.220">
    <property type="match status" value="1"/>
</dbReference>
<dbReference type="GO" id="GO:0098027">
    <property type="term" value="C:virus tail, sheath"/>
    <property type="evidence" value="ECO:0007669"/>
    <property type="project" value="UniProtKB-KW"/>
</dbReference>
<evidence type="ECO:0000256" key="4">
    <source>
        <dbReference type="ARBA" id="ARBA00022766"/>
    </source>
</evidence>
<evidence type="ECO:0000313" key="9">
    <source>
        <dbReference type="EMBL" id="DAD90933.1"/>
    </source>
</evidence>
<keyword evidence="5" id="KW-1229">Viral tail sheath protein</keyword>